<evidence type="ECO:0000313" key="1">
    <source>
        <dbReference type="EMBL" id="TPG53883.1"/>
    </source>
</evidence>
<proteinExistence type="predicted"/>
<comment type="caution">
    <text evidence="1">The sequence shown here is derived from an EMBL/GenBank/DDBJ whole genome shotgun (WGS) entry which is preliminary data.</text>
</comment>
<protein>
    <submittedName>
        <fullName evidence="1">Uncharacterized protein</fullName>
    </submittedName>
</protein>
<accession>A0A502FY74</accession>
<dbReference type="Proteomes" id="UP000319931">
    <property type="component" value="Unassembled WGS sequence"/>
</dbReference>
<keyword evidence="2" id="KW-1185">Reference proteome</keyword>
<dbReference type="EMBL" id="RCZC01000002">
    <property type="protein sequence ID" value="TPG53883.1"/>
    <property type="molecule type" value="Genomic_DNA"/>
</dbReference>
<dbReference type="AlphaFoldDB" id="A0A502FY74"/>
<reference evidence="1 2" key="1">
    <citation type="journal article" date="2019" name="Environ. Microbiol.">
        <title>Species interactions and distinct microbial communities in high Arctic permafrost affected cryosols are associated with the CH4 and CO2 gas fluxes.</title>
        <authorList>
            <person name="Altshuler I."/>
            <person name="Hamel J."/>
            <person name="Turney S."/>
            <person name="Magnuson E."/>
            <person name="Levesque R."/>
            <person name="Greer C."/>
            <person name="Whyte L.G."/>
        </authorList>
    </citation>
    <scope>NUCLEOTIDE SEQUENCE [LARGE SCALE GENOMIC DNA]</scope>
    <source>
        <strain evidence="1 2">E6.1</strain>
    </source>
</reference>
<gene>
    <name evidence="1" type="ORF">EAH76_04005</name>
</gene>
<sequence length="61" mass="6721">MMSGLAMFCHIAISHLLVETRLADAETPRLENRQFQTSRTPQNATFGAILTLPKSGHPILS</sequence>
<evidence type="ECO:0000313" key="2">
    <source>
        <dbReference type="Proteomes" id="UP000319931"/>
    </source>
</evidence>
<organism evidence="1 2">
    <name type="scientific">Sphingomonas glacialis</name>
    <dbReference type="NCBI Taxonomy" id="658225"/>
    <lineage>
        <taxon>Bacteria</taxon>
        <taxon>Pseudomonadati</taxon>
        <taxon>Pseudomonadota</taxon>
        <taxon>Alphaproteobacteria</taxon>
        <taxon>Sphingomonadales</taxon>
        <taxon>Sphingomonadaceae</taxon>
        <taxon>Sphingomonas</taxon>
    </lineage>
</organism>
<name>A0A502FY74_9SPHN</name>